<protein>
    <submittedName>
        <fullName evidence="1">Uncharacterized protein</fullName>
    </submittedName>
</protein>
<sequence>MDWTNVVLTLLTAVLLPLAGVWVQRYVADARLAQWSQGALAAAGRVAIAVEAARRRSPDTPIDALLRIEVAAEAERFLRAYAQTARQLRATAEDAASRIQGEAGRMLLAAGPPPVIGELSAIRPDEGLAIAVAEQVATRLRPAPEPAQ</sequence>
<dbReference type="Proteomes" id="UP000787635">
    <property type="component" value="Unassembled WGS sequence"/>
</dbReference>
<dbReference type="EMBL" id="JAAVNE010000005">
    <property type="protein sequence ID" value="NKC30212.1"/>
    <property type="molecule type" value="Genomic_DNA"/>
</dbReference>
<keyword evidence="2" id="KW-1185">Reference proteome</keyword>
<organism evidence="1 2">
    <name type="scientific">Falsiroseomonas selenitidurans</name>
    <dbReference type="NCBI Taxonomy" id="2716335"/>
    <lineage>
        <taxon>Bacteria</taxon>
        <taxon>Pseudomonadati</taxon>
        <taxon>Pseudomonadota</taxon>
        <taxon>Alphaproteobacteria</taxon>
        <taxon>Acetobacterales</taxon>
        <taxon>Roseomonadaceae</taxon>
        <taxon>Falsiroseomonas</taxon>
    </lineage>
</organism>
<gene>
    <name evidence="1" type="ORF">HEQ75_05020</name>
</gene>
<dbReference type="RefSeq" id="WP_168027831.1">
    <property type="nucleotide sequence ID" value="NZ_JAAVNE010000005.1"/>
</dbReference>
<accession>A0ABX1DZ77</accession>
<name>A0ABX1DZ77_9PROT</name>
<comment type="caution">
    <text evidence="1">The sequence shown here is derived from an EMBL/GenBank/DDBJ whole genome shotgun (WGS) entry which is preliminary data.</text>
</comment>
<evidence type="ECO:0000313" key="2">
    <source>
        <dbReference type="Proteomes" id="UP000787635"/>
    </source>
</evidence>
<proteinExistence type="predicted"/>
<evidence type="ECO:0000313" key="1">
    <source>
        <dbReference type="EMBL" id="NKC30212.1"/>
    </source>
</evidence>
<reference evidence="1 2" key="1">
    <citation type="submission" date="2020-03" db="EMBL/GenBank/DDBJ databases">
        <title>Roseomonas selenitidurans sp. nov. isolated from urban soil.</title>
        <authorList>
            <person name="Liu H."/>
        </authorList>
    </citation>
    <scope>NUCLEOTIDE SEQUENCE [LARGE SCALE GENOMIC DNA]</scope>
    <source>
        <strain evidence="1 2">BU-1</strain>
    </source>
</reference>